<keyword evidence="2" id="KW-0813">Transport</keyword>
<proteinExistence type="predicted"/>
<keyword evidence="3" id="KW-0633">Potassium transport</keyword>
<dbReference type="InterPro" id="IPR005821">
    <property type="entry name" value="Ion_trans_dom"/>
</dbReference>
<evidence type="ECO:0000313" key="15">
    <source>
        <dbReference type="Proteomes" id="UP000198211"/>
    </source>
</evidence>
<keyword evidence="6" id="KW-0851">Voltage-gated channel</keyword>
<dbReference type="CDD" id="cd00038">
    <property type="entry name" value="CAP_ED"/>
    <property type="match status" value="2"/>
</dbReference>
<feature type="region of interest" description="Disordered" evidence="12">
    <location>
        <begin position="101"/>
        <end position="121"/>
    </location>
</feature>
<evidence type="ECO:0000256" key="7">
    <source>
        <dbReference type="ARBA" id="ARBA00022958"/>
    </source>
</evidence>
<sequence length="1308" mass="148042">MDRISPSPVLGSEVTGPESSLAHEASSNLPVFSKHSFNKVAPAPDNSDNQRETHPHERRNSADLPVTLFATTIPVPSHTSPRLASTDRISSIRNSAGRISLQDVKPPSLRKQRSALASQPNPPGPRLRFVIWISQLYHNYKRPLGFILDPPLLDPRSNEKLAWDALIMLIVLYSAVMVPFQMGFPEVQLNVGFRAVSIFSDVLFFLDVVHNFFVGFYQDDDENMVRDRRVIARRYLASWFIPDVMAVLPLDYFLINNDVDSTSSSHGSGGNDTISNAQVLSLRLARLTRLLRITKLSRLIKLRHFVAKVEDAFNLDAVLARLSRLIGQVLLVTHVFSCFWHLIGFTTEDEGNTWMLEAGVRNKGVRDRYICSFYWVVATLCGEGYGDVHATNKSERLFSMAVSIVGASGFGLIIGSMTKILENWHRETTARSRKLSMIQTFIHKKRLPRALKVRLMRYFRHYIAKTSTFDERELLCEFSLSLRGEILHETYKNTFFRIPAFKRLSTQFVLDMAMFIKPLIVVKGDVLAKEGCVGTEMFILNTGIIEVRRTAPENADWIVVLEILTERGVFGEVSLLEYAPHANSYTAKATSDLFTLPKEDFDHLIEEYPDAEHAMIDYHNERSAMYDLVFEQTLARYRVFIKSQNNDPVSGLAGLENLYPTLTVIVDEKMNMTWLLSQDEKTTSGLSNWQRTKWKLFTPINPFHWSKLSWDVLTTILLGYCAIAIPYEIAFLGEDGTTICPDMDILVEIVFGFDIIINLRTALVADLLGDGHTAILQRRTKWREYLRGWFWMDLVSALPISVITALTDKSIENSGGSRSWVLVMHSLRLLRLARVFKFIHTLQREEGSTALGTTLSTHHNVARVVRLVCRVSFIAHVLACGYFFVARVSRSTDGGIRSFFPSEQNSNGEMYVYFLYWATTTMTTTGYGDTPPQNIDEVAYVSVGVLVGASTFTYVVGTLSSVVEELNESSDTFRTRIDHLKAYLRERKIPQPLSERLRRYYEYYLLQRDDENEETILSALSDDLRSQLVLHLNRDVVSKISFFATQDDACVSYLMGILDPEFCTPGEYVFKEGQVGRHMYFLVKGVAEVVFKAGTSEEQVVATLLEGSYFGEIAMLTRSKRAASIRAKSYMSLFVLSLNGLDRISSHYPEMAQSILQEFRNKITDIKRTSVKQLAPLVQEDVKQARERSGLLAAPSFNGSSNVNGKSSGTESELRSTLGEFEIIIGRIVEIYGGGDRGKRKALTCVMQHLHKYEFSIDDYLHAAEELSYVPNQPPVPKHKGSAGAVLNILQMRMRRRSSFTQKNNTNS</sequence>
<protein>
    <recommendedName>
        <fullName evidence="13">Cyclic nucleotide-binding domain-containing protein</fullName>
    </recommendedName>
</protein>
<dbReference type="PANTHER" id="PTHR10217:SF435">
    <property type="entry name" value="POTASSIUM VOLTAGE-GATED CHANNEL PROTEIN EAG"/>
    <property type="match status" value="1"/>
</dbReference>
<dbReference type="Gene3D" id="1.10.287.630">
    <property type="entry name" value="Helix hairpin bin"/>
    <property type="match status" value="2"/>
</dbReference>
<keyword evidence="4" id="KW-0812">Transmembrane</keyword>
<dbReference type="GO" id="GO:0005249">
    <property type="term" value="F:voltage-gated potassium channel activity"/>
    <property type="evidence" value="ECO:0007669"/>
    <property type="project" value="InterPro"/>
</dbReference>
<keyword evidence="15" id="KW-1185">Reference proteome</keyword>
<dbReference type="InterPro" id="IPR018490">
    <property type="entry name" value="cNMP-bd_dom_sf"/>
</dbReference>
<keyword evidence="8" id="KW-1133">Transmembrane helix</keyword>
<dbReference type="PROSITE" id="PS00889">
    <property type="entry name" value="CNMP_BINDING_2"/>
    <property type="match status" value="1"/>
</dbReference>
<dbReference type="InterPro" id="IPR014710">
    <property type="entry name" value="RmlC-like_jellyroll"/>
</dbReference>
<evidence type="ECO:0000256" key="8">
    <source>
        <dbReference type="ARBA" id="ARBA00022989"/>
    </source>
</evidence>
<evidence type="ECO:0000259" key="13">
    <source>
        <dbReference type="PROSITE" id="PS50042"/>
    </source>
</evidence>
<dbReference type="GO" id="GO:0034702">
    <property type="term" value="C:monoatomic ion channel complex"/>
    <property type="evidence" value="ECO:0007669"/>
    <property type="project" value="UniProtKB-KW"/>
</dbReference>
<dbReference type="Gene3D" id="1.10.287.70">
    <property type="match status" value="2"/>
</dbReference>
<keyword evidence="7" id="KW-0630">Potassium</keyword>
<keyword evidence="5" id="KW-0631">Potassium channel</keyword>
<evidence type="ECO:0000256" key="3">
    <source>
        <dbReference type="ARBA" id="ARBA00022538"/>
    </source>
</evidence>
<dbReference type="PANTHER" id="PTHR10217">
    <property type="entry name" value="VOLTAGE AND LIGAND GATED POTASSIUM CHANNEL"/>
    <property type="match status" value="1"/>
</dbReference>
<comment type="subcellular location">
    <subcellularLocation>
        <location evidence="1">Membrane</location>
        <topology evidence="1">Multi-pass membrane protein</topology>
    </subcellularLocation>
</comment>
<evidence type="ECO:0000256" key="10">
    <source>
        <dbReference type="ARBA" id="ARBA00023136"/>
    </source>
</evidence>
<feature type="compositionally biased region" description="Basic and acidic residues" evidence="12">
    <location>
        <begin position="48"/>
        <end position="61"/>
    </location>
</feature>
<feature type="domain" description="Cyclic nucleotide-binding" evidence="13">
    <location>
        <begin position="500"/>
        <end position="622"/>
    </location>
</feature>
<gene>
    <name evidence="14" type="ORF">PHMEG_000677</name>
</gene>
<dbReference type="PROSITE" id="PS50042">
    <property type="entry name" value="CNMP_BINDING_3"/>
    <property type="match status" value="2"/>
</dbReference>
<dbReference type="PRINTS" id="PR01463">
    <property type="entry name" value="EAGCHANLFMLY"/>
</dbReference>
<evidence type="ECO:0000256" key="9">
    <source>
        <dbReference type="ARBA" id="ARBA00023065"/>
    </source>
</evidence>
<dbReference type="InterPro" id="IPR003938">
    <property type="entry name" value="K_chnl_volt-dep_EAG/ELK/ERG"/>
</dbReference>
<dbReference type="InterPro" id="IPR000595">
    <property type="entry name" value="cNMP-bd_dom"/>
</dbReference>
<dbReference type="Gene3D" id="2.60.120.10">
    <property type="entry name" value="Jelly Rolls"/>
    <property type="match status" value="2"/>
</dbReference>
<dbReference type="GO" id="GO:0042391">
    <property type="term" value="P:regulation of membrane potential"/>
    <property type="evidence" value="ECO:0007669"/>
    <property type="project" value="TreeGrafter"/>
</dbReference>
<dbReference type="InterPro" id="IPR050818">
    <property type="entry name" value="KCNH_animal-type"/>
</dbReference>
<evidence type="ECO:0000256" key="6">
    <source>
        <dbReference type="ARBA" id="ARBA00022882"/>
    </source>
</evidence>
<evidence type="ECO:0000256" key="5">
    <source>
        <dbReference type="ARBA" id="ARBA00022826"/>
    </source>
</evidence>
<reference evidence="15" key="1">
    <citation type="submission" date="2017-03" db="EMBL/GenBank/DDBJ databases">
        <title>Phytopthora megakarya and P. palmivora, two closely related causual agents of cacao black pod achieved similar genome size and gene model numbers by different mechanisms.</title>
        <authorList>
            <person name="Ali S."/>
            <person name="Shao J."/>
            <person name="Larry D.J."/>
            <person name="Kronmiller B."/>
            <person name="Shen D."/>
            <person name="Strem M.D."/>
            <person name="Melnick R.L."/>
            <person name="Guiltinan M.J."/>
            <person name="Tyler B.M."/>
            <person name="Meinhardt L.W."/>
            <person name="Bailey B.A."/>
        </authorList>
    </citation>
    <scope>NUCLEOTIDE SEQUENCE [LARGE SCALE GENOMIC DNA]</scope>
    <source>
        <strain evidence="15">zdho120</strain>
    </source>
</reference>
<dbReference type="Pfam" id="PF00520">
    <property type="entry name" value="Ion_trans"/>
    <property type="match status" value="2"/>
</dbReference>
<dbReference type="SMART" id="SM00100">
    <property type="entry name" value="cNMP"/>
    <property type="match status" value="2"/>
</dbReference>
<dbReference type="GO" id="GO:0005886">
    <property type="term" value="C:plasma membrane"/>
    <property type="evidence" value="ECO:0007669"/>
    <property type="project" value="TreeGrafter"/>
</dbReference>
<evidence type="ECO:0000256" key="11">
    <source>
        <dbReference type="ARBA" id="ARBA00023303"/>
    </source>
</evidence>
<evidence type="ECO:0000313" key="14">
    <source>
        <dbReference type="EMBL" id="OWZ24312.1"/>
    </source>
</evidence>
<name>A0A225X3Q1_9STRA</name>
<keyword evidence="9" id="KW-0406">Ion transport</keyword>
<dbReference type="Proteomes" id="UP000198211">
    <property type="component" value="Unassembled WGS sequence"/>
</dbReference>
<dbReference type="SUPFAM" id="SSF51206">
    <property type="entry name" value="cAMP-binding domain-like"/>
    <property type="match status" value="2"/>
</dbReference>
<organism evidence="14 15">
    <name type="scientific">Phytophthora megakarya</name>
    <dbReference type="NCBI Taxonomy" id="4795"/>
    <lineage>
        <taxon>Eukaryota</taxon>
        <taxon>Sar</taxon>
        <taxon>Stramenopiles</taxon>
        <taxon>Oomycota</taxon>
        <taxon>Peronosporomycetes</taxon>
        <taxon>Peronosporales</taxon>
        <taxon>Peronosporaceae</taxon>
        <taxon>Phytophthora</taxon>
    </lineage>
</organism>
<feature type="domain" description="Cyclic nucleotide-binding" evidence="13">
    <location>
        <begin position="1042"/>
        <end position="1162"/>
    </location>
</feature>
<feature type="region of interest" description="Disordered" evidence="12">
    <location>
        <begin position="1"/>
        <end position="65"/>
    </location>
</feature>
<dbReference type="SUPFAM" id="SSF81324">
    <property type="entry name" value="Voltage-gated potassium channels"/>
    <property type="match status" value="2"/>
</dbReference>
<dbReference type="FunFam" id="1.10.287.70:FF:000123">
    <property type="entry name" value="Potassium channel KAT3"/>
    <property type="match status" value="1"/>
</dbReference>
<evidence type="ECO:0000256" key="4">
    <source>
        <dbReference type="ARBA" id="ARBA00022692"/>
    </source>
</evidence>
<evidence type="ECO:0000256" key="12">
    <source>
        <dbReference type="SAM" id="MobiDB-lite"/>
    </source>
</evidence>
<evidence type="ECO:0000256" key="2">
    <source>
        <dbReference type="ARBA" id="ARBA00022448"/>
    </source>
</evidence>
<dbReference type="EMBL" id="NBNE01000019">
    <property type="protein sequence ID" value="OWZ24312.1"/>
    <property type="molecule type" value="Genomic_DNA"/>
</dbReference>
<evidence type="ECO:0000256" key="1">
    <source>
        <dbReference type="ARBA" id="ARBA00004141"/>
    </source>
</evidence>
<dbReference type="InterPro" id="IPR018488">
    <property type="entry name" value="cNMP-bd_CS"/>
</dbReference>
<keyword evidence="11" id="KW-0407">Ion channel</keyword>
<keyword evidence="10" id="KW-0472">Membrane</keyword>
<dbReference type="OrthoDB" id="421226at2759"/>
<comment type="caution">
    <text evidence="14">The sequence shown here is derived from an EMBL/GenBank/DDBJ whole genome shotgun (WGS) entry which is preliminary data.</text>
</comment>
<dbReference type="Pfam" id="PF00027">
    <property type="entry name" value="cNMP_binding"/>
    <property type="match status" value="2"/>
</dbReference>
<accession>A0A225X3Q1</accession>